<dbReference type="EMBL" id="KZ613470">
    <property type="protein sequence ID" value="PMD25214.1"/>
    <property type="molecule type" value="Genomic_DNA"/>
</dbReference>
<dbReference type="OrthoDB" id="2122308at2759"/>
<evidence type="ECO:0000313" key="2">
    <source>
        <dbReference type="EMBL" id="PMD25214.1"/>
    </source>
</evidence>
<evidence type="ECO:0000313" key="3">
    <source>
        <dbReference type="Proteomes" id="UP000235672"/>
    </source>
</evidence>
<accession>A0A2J6QG02</accession>
<dbReference type="Proteomes" id="UP000235672">
    <property type="component" value="Unassembled WGS sequence"/>
</dbReference>
<gene>
    <name evidence="2" type="ORF">NA56DRAFT_565320</name>
</gene>
<evidence type="ECO:0008006" key="4">
    <source>
        <dbReference type="Google" id="ProtNLM"/>
    </source>
</evidence>
<evidence type="ECO:0000256" key="1">
    <source>
        <dbReference type="SAM" id="MobiDB-lite"/>
    </source>
</evidence>
<dbReference type="AlphaFoldDB" id="A0A2J6QG02"/>
<reference evidence="2 3" key="1">
    <citation type="submission" date="2016-05" db="EMBL/GenBank/DDBJ databases">
        <title>A degradative enzymes factory behind the ericoid mycorrhizal symbiosis.</title>
        <authorList>
            <consortium name="DOE Joint Genome Institute"/>
            <person name="Martino E."/>
            <person name="Morin E."/>
            <person name="Grelet G."/>
            <person name="Kuo A."/>
            <person name="Kohler A."/>
            <person name="Daghino S."/>
            <person name="Barry K."/>
            <person name="Choi C."/>
            <person name="Cichocki N."/>
            <person name="Clum A."/>
            <person name="Copeland A."/>
            <person name="Hainaut M."/>
            <person name="Haridas S."/>
            <person name="Labutti K."/>
            <person name="Lindquist E."/>
            <person name="Lipzen A."/>
            <person name="Khouja H.-R."/>
            <person name="Murat C."/>
            <person name="Ohm R."/>
            <person name="Olson A."/>
            <person name="Spatafora J."/>
            <person name="Veneault-Fourrey C."/>
            <person name="Henrissat B."/>
            <person name="Grigoriev I."/>
            <person name="Martin F."/>
            <person name="Perotto S."/>
        </authorList>
    </citation>
    <scope>NUCLEOTIDE SEQUENCE [LARGE SCALE GENOMIC DNA]</scope>
    <source>
        <strain evidence="2 3">UAMH 7357</strain>
    </source>
</reference>
<feature type="compositionally biased region" description="Polar residues" evidence="1">
    <location>
        <begin position="119"/>
        <end position="128"/>
    </location>
</feature>
<feature type="region of interest" description="Disordered" evidence="1">
    <location>
        <begin position="1"/>
        <end position="60"/>
    </location>
</feature>
<protein>
    <recommendedName>
        <fullName evidence="4">Hyaluronan/mRNA-binding protein domain-containing protein</fullName>
    </recommendedName>
</protein>
<sequence>MTVGKTNKFNDRDHAGLADGTAAATEHLPRYFAKAGHVDADPKKTKKNGAGKGGWGVDGEEVQDEGFNLANARRRSNSSSYTAGLKDFKTKFEQVEQEPVFEEELHGPGEDLEELPETQRVNTESSDGSIDEDEKAKSV</sequence>
<organism evidence="2 3">
    <name type="scientific">Hyaloscypha hepaticicola</name>
    <dbReference type="NCBI Taxonomy" id="2082293"/>
    <lineage>
        <taxon>Eukaryota</taxon>
        <taxon>Fungi</taxon>
        <taxon>Dikarya</taxon>
        <taxon>Ascomycota</taxon>
        <taxon>Pezizomycotina</taxon>
        <taxon>Leotiomycetes</taxon>
        <taxon>Helotiales</taxon>
        <taxon>Hyaloscyphaceae</taxon>
        <taxon>Hyaloscypha</taxon>
    </lineage>
</organism>
<keyword evidence="3" id="KW-1185">Reference proteome</keyword>
<feature type="region of interest" description="Disordered" evidence="1">
    <location>
        <begin position="95"/>
        <end position="139"/>
    </location>
</feature>
<dbReference type="STRING" id="1745343.A0A2J6QG02"/>
<name>A0A2J6QG02_9HELO</name>
<proteinExistence type="predicted"/>